<keyword evidence="2" id="KW-1185">Reference proteome</keyword>
<name>A0AAD3H102_9STRA</name>
<protein>
    <submittedName>
        <fullName evidence="1">Uncharacterized protein</fullName>
    </submittedName>
</protein>
<gene>
    <name evidence="1" type="ORF">CTEN210_02780</name>
</gene>
<proteinExistence type="predicted"/>
<evidence type="ECO:0000313" key="2">
    <source>
        <dbReference type="Proteomes" id="UP001054902"/>
    </source>
</evidence>
<dbReference type="Gene3D" id="3.80.10.10">
    <property type="entry name" value="Ribonuclease Inhibitor"/>
    <property type="match status" value="1"/>
</dbReference>
<dbReference type="AlphaFoldDB" id="A0AAD3H102"/>
<comment type="caution">
    <text evidence="1">The sequence shown here is derived from an EMBL/GenBank/DDBJ whole genome shotgun (WGS) entry which is preliminary data.</text>
</comment>
<sequence>MRIANIDGLVTLFYDGSKKLFNEELNDEWWEEYRNNERTDTAWEETWNLSLPCKKYQKDRLSWQQVIVVEGVKVIPPKTFWGCKNIKRVIFANTVIRVECMAFWQCTSLVYVKLSINLQYIGCSAFEECDLSSVFIPETCIEIVSSVFSKNKNLTIFYAPKNATLGSSVLHATPLDRDYLFITSPWGYDHEEVNNKVNEWIKNMNEGSRYELHRECCSLQPSQEVIHKIIDENGLAAFKVGNKADSTPSQYLKENPFTDLTEIEIIRKYLTKMIIGEQDNFSFSE</sequence>
<dbReference type="InterPro" id="IPR032675">
    <property type="entry name" value="LRR_dom_sf"/>
</dbReference>
<organism evidence="1 2">
    <name type="scientific">Chaetoceros tenuissimus</name>
    <dbReference type="NCBI Taxonomy" id="426638"/>
    <lineage>
        <taxon>Eukaryota</taxon>
        <taxon>Sar</taxon>
        <taxon>Stramenopiles</taxon>
        <taxon>Ochrophyta</taxon>
        <taxon>Bacillariophyta</taxon>
        <taxon>Coscinodiscophyceae</taxon>
        <taxon>Chaetocerotophycidae</taxon>
        <taxon>Chaetocerotales</taxon>
        <taxon>Chaetocerotaceae</taxon>
        <taxon>Chaetoceros</taxon>
    </lineage>
</organism>
<evidence type="ECO:0000313" key="1">
    <source>
        <dbReference type="EMBL" id="GFH46306.1"/>
    </source>
</evidence>
<dbReference type="EMBL" id="BLLK01000022">
    <property type="protein sequence ID" value="GFH46306.1"/>
    <property type="molecule type" value="Genomic_DNA"/>
</dbReference>
<accession>A0AAD3H102</accession>
<dbReference type="InterPro" id="IPR026906">
    <property type="entry name" value="LRR_5"/>
</dbReference>
<reference evidence="1 2" key="1">
    <citation type="journal article" date="2021" name="Sci. Rep.">
        <title>The genome of the diatom Chaetoceros tenuissimus carries an ancient integrated fragment of an extant virus.</title>
        <authorList>
            <person name="Hongo Y."/>
            <person name="Kimura K."/>
            <person name="Takaki Y."/>
            <person name="Yoshida Y."/>
            <person name="Baba S."/>
            <person name="Kobayashi G."/>
            <person name="Nagasaki K."/>
            <person name="Hano T."/>
            <person name="Tomaru Y."/>
        </authorList>
    </citation>
    <scope>NUCLEOTIDE SEQUENCE [LARGE SCALE GENOMIC DNA]</scope>
    <source>
        <strain evidence="1 2">NIES-3715</strain>
    </source>
</reference>
<dbReference type="Proteomes" id="UP001054902">
    <property type="component" value="Unassembled WGS sequence"/>
</dbReference>
<dbReference type="SUPFAM" id="SSF52058">
    <property type="entry name" value="L domain-like"/>
    <property type="match status" value="1"/>
</dbReference>
<dbReference type="Pfam" id="PF13306">
    <property type="entry name" value="LRR_5"/>
    <property type="match status" value="1"/>
</dbReference>